<dbReference type="Gene3D" id="3.30.420.40">
    <property type="match status" value="2"/>
</dbReference>
<evidence type="ECO:0000313" key="2">
    <source>
        <dbReference type="EMBL" id="USQ81358.1"/>
    </source>
</evidence>
<evidence type="ECO:0000256" key="1">
    <source>
        <dbReference type="ARBA" id="ARBA00006479"/>
    </source>
</evidence>
<reference evidence="2" key="1">
    <citation type="submission" date="2022-06" db="EMBL/GenBank/DDBJ databases">
        <title>Ornithinimicrobium HY1793.</title>
        <authorList>
            <person name="Huang Y."/>
        </authorList>
    </citation>
    <scope>NUCLEOTIDE SEQUENCE</scope>
    <source>
        <strain evidence="2">HY1793</strain>
    </source>
</reference>
<dbReference type="InterPro" id="IPR043129">
    <property type="entry name" value="ATPase_NBD"/>
</dbReference>
<dbReference type="RefSeq" id="WP_252594782.1">
    <property type="nucleotide sequence ID" value="NZ_CP099489.1"/>
</dbReference>
<proteinExistence type="inferred from homology"/>
<dbReference type="PANTHER" id="PTHR18964:SF169">
    <property type="entry name" value="N-ACETYLMANNOSAMINE KINASE"/>
    <property type="match status" value="1"/>
</dbReference>
<protein>
    <submittedName>
        <fullName evidence="2">ROK family protein</fullName>
    </submittedName>
</protein>
<comment type="similarity">
    <text evidence="1">Belongs to the ROK (NagC/XylR) family.</text>
</comment>
<sequence>MSVRLGIDIGGTWIDAAAVEVTSSTHRVLAQRAVRTTSGPEGVLAGLRSAYELVRAELGDVPVDGVGIGVPGIVTGGSVTHAVNLGIGGRPLDLAAAARELTSAPVLVENDVKAAAWGASRWLGSASGAGQDLALLNVGTGLAAGLVLDGVLRRGSRGLAGEIGHLVIDRTGPPCPCGKRGCLELYASGGGLARRWTGSAGELMAAAELGDTLAQTVRDDLVVGLAQAVRILVQATDVAEVVLAGGVVTSTPALQAALLAALRDHGDSGFERMLAVHERVRWLPEDYPAGSVGAALLSQVGSAPGDLVDTAPA</sequence>
<dbReference type="Proteomes" id="UP001056455">
    <property type="component" value="Chromosome"/>
</dbReference>
<evidence type="ECO:0000313" key="3">
    <source>
        <dbReference type="Proteomes" id="UP001056455"/>
    </source>
</evidence>
<organism evidence="2 3">
    <name type="scientific">Ornithinimicrobium faecis</name>
    <dbReference type="NCBI Taxonomy" id="2934158"/>
    <lineage>
        <taxon>Bacteria</taxon>
        <taxon>Bacillati</taxon>
        <taxon>Actinomycetota</taxon>
        <taxon>Actinomycetes</taxon>
        <taxon>Micrococcales</taxon>
        <taxon>Ornithinimicrobiaceae</taxon>
        <taxon>Ornithinimicrobium</taxon>
    </lineage>
</organism>
<dbReference type="InterPro" id="IPR000600">
    <property type="entry name" value="ROK"/>
</dbReference>
<keyword evidence="3" id="KW-1185">Reference proteome</keyword>
<accession>A0ABY4YX49</accession>
<gene>
    <name evidence="2" type="ORF">NF556_06840</name>
</gene>
<dbReference type="PANTHER" id="PTHR18964">
    <property type="entry name" value="ROK (REPRESSOR, ORF, KINASE) FAMILY"/>
    <property type="match status" value="1"/>
</dbReference>
<dbReference type="Pfam" id="PF00480">
    <property type="entry name" value="ROK"/>
    <property type="match status" value="1"/>
</dbReference>
<name>A0ABY4YX49_9MICO</name>
<dbReference type="SUPFAM" id="SSF53067">
    <property type="entry name" value="Actin-like ATPase domain"/>
    <property type="match status" value="1"/>
</dbReference>
<dbReference type="EMBL" id="CP099489">
    <property type="protein sequence ID" value="USQ81358.1"/>
    <property type="molecule type" value="Genomic_DNA"/>
</dbReference>